<dbReference type="EMBL" id="JAWWNJ010000013">
    <property type="protein sequence ID" value="KAK7042088.1"/>
    <property type="molecule type" value="Genomic_DNA"/>
</dbReference>
<dbReference type="PANTHER" id="PTHR48047:SF228">
    <property type="entry name" value="GLYCOSYLTRANSFERASE"/>
    <property type="match status" value="1"/>
</dbReference>
<comment type="similarity">
    <text evidence="1">Belongs to the UDP-glycosyltransferase family.</text>
</comment>
<evidence type="ECO:0000256" key="2">
    <source>
        <dbReference type="ARBA" id="ARBA00022679"/>
    </source>
</evidence>
<keyword evidence="4" id="KW-1185">Reference proteome</keyword>
<comment type="caution">
    <text evidence="3">The sequence shown here is derived from an EMBL/GenBank/DDBJ whole genome shotgun (WGS) entry which is preliminary data.</text>
</comment>
<dbReference type="CDD" id="cd03784">
    <property type="entry name" value="GT1_Gtf-like"/>
    <property type="match status" value="1"/>
</dbReference>
<dbReference type="Proteomes" id="UP001362999">
    <property type="component" value="Unassembled WGS sequence"/>
</dbReference>
<dbReference type="InterPro" id="IPR002213">
    <property type="entry name" value="UDP_glucos_trans"/>
</dbReference>
<reference evidence="3 4" key="1">
    <citation type="journal article" date="2024" name="J Genomics">
        <title>Draft genome sequencing and assembly of Favolaschia claudopus CIRM-BRFM 2984 isolated from oak limbs.</title>
        <authorList>
            <person name="Navarro D."/>
            <person name="Drula E."/>
            <person name="Chaduli D."/>
            <person name="Cazenave R."/>
            <person name="Ahrendt S."/>
            <person name="Wang J."/>
            <person name="Lipzen A."/>
            <person name="Daum C."/>
            <person name="Barry K."/>
            <person name="Grigoriev I.V."/>
            <person name="Favel A."/>
            <person name="Rosso M.N."/>
            <person name="Martin F."/>
        </authorList>
    </citation>
    <scope>NUCLEOTIDE SEQUENCE [LARGE SCALE GENOMIC DNA]</scope>
    <source>
        <strain evidence="3 4">CIRM-BRFM 2984</strain>
    </source>
</reference>
<dbReference type="Gene3D" id="3.40.50.2000">
    <property type="entry name" value="Glycogen Phosphorylase B"/>
    <property type="match status" value="2"/>
</dbReference>
<accession>A0AAW0CU38</accession>
<dbReference type="Pfam" id="PF00201">
    <property type="entry name" value="UDPGT"/>
    <property type="match status" value="1"/>
</dbReference>
<name>A0AAW0CU38_9AGAR</name>
<evidence type="ECO:0000313" key="3">
    <source>
        <dbReference type="EMBL" id="KAK7042088.1"/>
    </source>
</evidence>
<dbReference type="SUPFAM" id="SSF53756">
    <property type="entry name" value="UDP-Glycosyltransferase/glycogen phosphorylase"/>
    <property type="match status" value="1"/>
</dbReference>
<dbReference type="GO" id="GO:0035251">
    <property type="term" value="F:UDP-glucosyltransferase activity"/>
    <property type="evidence" value="ECO:0007669"/>
    <property type="project" value="TreeGrafter"/>
</dbReference>
<protein>
    <submittedName>
        <fullName evidence="3">Glycosyltransferase family 1 protein</fullName>
    </submittedName>
</protein>
<sequence>MVKPEHLVFAPIPAYGHIRPLCALACKIAIIRSDIIVSIFLAPHWLSQAQSDVNTYFPDSENTNERIRLISLFEPNTEPTPLLSALQKTQESYKTAYSILHQGKSIVCAATGYEFPAVAPPTAVILDVFALPQLESTRSISGTAVPVFMFLSAGAAALIQVFCPASMGGQGELSVRIEEAARLGMGEEEIEDKIFRHTDGTVLEIPGLPPMYDYEMFPQSVPLGVPIAHLHASAIDMLAACDGVFVNTTPAYDGASLSAFRSWAKQNQNKRTYAIGPLLPPGYGTGNSMAGMADPKNTAVHSFLDAMASKHGVQSVLFISFGSIFWPQAEEQLEELINVLLEKQFPFIICYPSPSAHIPDQLLRSIETSGIGLAVRWAPQQYILSHPATGWFLSHCGHGGVFEALGNGVPMICWPFGADQPIAALHLSQSVGAAFHLLEIRTGKGLQPLYSRDHGGPGYAPKGTREAMRMEFQAIFDSCRGSEGEEKRRKARTMQEELLKAWMPGGGSAVGAMSEFFRDYLDPISTE</sequence>
<keyword evidence="2" id="KW-0808">Transferase</keyword>
<gene>
    <name evidence="3" type="ORF">R3P38DRAFT_3447368</name>
</gene>
<evidence type="ECO:0000313" key="4">
    <source>
        <dbReference type="Proteomes" id="UP001362999"/>
    </source>
</evidence>
<organism evidence="3 4">
    <name type="scientific">Favolaschia claudopus</name>
    <dbReference type="NCBI Taxonomy" id="2862362"/>
    <lineage>
        <taxon>Eukaryota</taxon>
        <taxon>Fungi</taxon>
        <taxon>Dikarya</taxon>
        <taxon>Basidiomycota</taxon>
        <taxon>Agaricomycotina</taxon>
        <taxon>Agaricomycetes</taxon>
        <taxon>Agaricomycetidae</taxon>
        <taxon>Agaricales</taxon>
        <taxon>Marasmiineae</taxon>
        <taxon>Mycenaceae</taxon>
        <taxon>Favolaschia</taxon>
    </lineage>
</organism>
<dbReference type="AlphaFoldDB" id="A0AAW0CU38"/>
<proteinExistence type="inferred from homology"/>
<evidence type="ECO:0000256" key="1">
    <source>
        <dbReference type="ARBA" id="ARBA00009995"/>
    </source>
</evidence>
<dbReference type="PANTHER" id="PTHR48047">
    <property type="entry name" value="GLYCOSYLTRANSFERASE"/>
    <property type="match status" value="1"/>
</dbReference>